<proteinExistence type="predicted"/>
<feature type="compositionally biased region" description="Basic residues" evidence="1">
    <location>
        <begin position="270"/>
        <end position="286"/>
    </location>
</feature>
<evidence type="ECO:0000256" key="2">
    <source>
        <dbReference type="SAM" id="Phobius"/>
    </source>
</evidence>
<dbReference type="AlphaFoldDB" id="A0A9Y1FLP2"/>
<dbReference type="InterPro" id="IPR012879">
    <property type="entry name" value="CCDC47"/>
</dbReference>
<evidence type="ECO:0000313" key="3">
    <source>
        <dbReference type="EMBL" id="UJG40768.1"/>
    </source>
</evidence>
<protein>
    <submittedName>
        <fullName evidence="3">DUF1682 domain-containing protein</fullName>
    </submittedName>
</protein>
<dbReference type="GO" id="GO:0005509">
    <property type="term" value="F:calcium ion binding"/>
    <property type="evidence" value="ECO:0007669"/>
    <property type="project" value="InterPro"/>
</dbReference>
<feature type="region of interest" description="Disordered" evidence="1">
    <location>
        <begin position="238"/>
        <end position="305"/>
    </location>
</feature>
<organism evidence="3">
    <name type="scientific">Candidatus Heimdallarchaeum aukensis</name>
    <dbReference type="NCBI Taxonomy" id="2876573"/>
    <lineage>
        <taxon>Archaea</taxon>
        <taxon>Promethearchaeati</taxon>
        <taxon>Candidatus Heimdallarchaeota</taxon>
        <taxon>Candidatus Heimdallarchaeia (ex Rinke et al. 2021) (nom. nud.)</taxon>
        <taxon>Candidatus Heimdallarchaeales</taxon>
        <taxon>Candidatus Heimdallarchaeaceae</taxon>
        <taxon>Candidatus Heimdallarchaeum</taxon>
    </lineage>
</organism>
<dbReference type="Proteomes" id="UP001201020">
    <property type="component" value="Chromosome"/>
</dbReference>
<keyword evidence="2" id="KW-0472">Membrane</keyword>
<keyword evidence="2" id="KW-1133">Transmembrane helix</keyword>
<feature type="compositionally biased region" description="Low complexity" evidence="1">
    <location>
        <begin position="287"/>
        <end position="296"/>
    </location>
</feature>
<feature type="compositionally biased region" description="Basic and acidic residues" evidence="1">
    <location>
        <begin position="246"/>
        <end position="269"/>
    </location>
</feature>
<keyword evidence="2" id="KW-0812">Transmembrane</keyword>
<sequence>MASFLGQMIVSLLPLLIFLGLYIGFFIWGRFANKKIKEQRLDDVLTALELYNDNYVRKDPNDRQIELRLQLKDEFQVKSASAWIILLPRTSFPTMFVDKLFFKNKDSFGLAANFHHKPRVVFELIPYKLKSAIRRDFDYLIELDDINTKDEEINNKFLIKSNKPQVIGQFIRSKSFMNILRKYHNEIQWLSVRTDSPHFEMKFNFPKENIDLLQLVKFCFLSLKFFGKVTESTKNQPIPVIIPPKKLTEKEKAKREKERQKEKERIIKEQKKKREKEKKEMKKKKNQNLNQNQKTKTSAKKKTKK</sequence>
<gene>
    <name evidence="3" type="ORF">K9W45_13145</name>
</gene>
<evidence type="ECO:0000256" key="1">
    <source>
        <dbReference type="SAM" id="MobiDB-lite"/>
    </source>
</evidence>
<feature type="transmembrane region" description="Helical" evidence="2">
    <location>
        <begin position="12"/>
        <end position="31"/>
    </location>
</feature>
<dbReference type="Pfam" id="PF07946">
    <property type="entry name" value="CCDC47"/>
    <property type="match status" value="1"/>
</dbReference>
<dbReference type="EMBL" id="CP084166">
    <property type="protein sequence ID" value="UJG40768.1"/>
    <property type="molecule type" value="Genomic_DNA"/>
</dbReference>
<name>A0A9Y1FLP2_9ARCH</name>
<accession>A0A9Y1FLP2</accession>
<reference evidence="3" key="1">
    <citation type="journal article" date="2022" name="Nat. Microbiol.">
        <title>Unique mobile elements and scalable gene flow at the prokaryote-eukaryote boundary revealed by circularized Asgard archaea genomes.</title>
        <authorList>
            <person name="Wu F."/>
            <person name="Speth D.R."/>
            <person name="Philosof A."/>
            <person name="Cremiere A."/>
            <person name="Narayanan A."/>
            <person name="Barco R.A."/>
            <person name="Connon S.A."/>
            <person name="Amend J.P."/>
            <person name="Antoshechkin I.A."/>
            <person name="Orphan V.J."/>
        </authorList>
    </citation>
    <scope>NUCLEOTIDE SEQUENCE</scope>
    <source>
        <strain evidence="3">PM71</strain>
    </source>
</reference>